<dbReference type="AlphaFoldDB" id="A0AA85JYI6"/>
<reference evidence="2" key="2">
    <citation type="submission" date="2023-11" db="UniProtKB">
        <authorList>
            <consortium name="WormBaseParasite"/>
        </authorList>
    </citation>
    <scope>IDENTIFICATION</scope>
</reference>
<evidence type="ECO:0000313" key="2">
    <source>
        <dbReference type="WBParaSite" id="TREG1_54810.1"/>
    </source>
</evidence>
<organism evidence="1 2">
    <name type="scientific">Trichobilharzia regenti</name>
    <name type="common">Nasal bird schistosome</name>
    <dbReference type="NCBI Taxonomy" id="157069"/>
    <lineage>
        <taxon>Eukaryota</taxon>
        <taxon>Metazoa</taxon>
        <taxon>Spiralia</taxon>
        <taxon>Lophotrochozoa</taxon>
        <taxon>Platyhelminthes</taxon>
        <taxon>Trematoda</taxon>
        <taxon>Digenea</taxon>
        <taxon>Strigeidida</taxon>
        <taxon>Schistosomatoidea</taxon>
        <taxon>Schistosomatidae</taxon>
        <taxon>Trichobilharzia</taxon>
    </lineage>
</organism>
<keyword evidence="1" id="KW-1185">Reference proteome</keyword>
<sequence length="70" mass="8182">MVYSLDCWQRTPHIQAAIEQLQEIALNNEHQISLLDACCKANAQRIRDNEASIDELCKSWKVRHFMNILN</sequence>
<dbReference type="WBParaSite" id="TREG1_54810.1">
    <property type="protein sequence ID" value="TREG1_54810.1"/>
    <property type="gene ID" value="TREG1_54810"/>
</dbReference>
<accession>A0AA85JYI6</accession>
<proteinExistence type="predicted"/>
<evidence type="ECO:0000313" key="1">
    <source>
        <dbReference type="Proteomes" id="UP000050795"/>
    </source>
</evidence>
<protein>
    <submittedName>
        <fullName evidence="2">Uncharacterized protein</fullName>
    </submittedName>
</protein>
<name>A0AA85JYI6_TRIRE</name>
<reference evidence="1" key="1">
    <citation type="submission" date="2022-06" db="EMBL/GenBank/DDBJ databases">
        <authorList>
            <person name="Berger JAMES D."/>
            <person name="Berger JAMES D."/>
        </authorList>
    </citation>
    <scope>NUCLEOTIDE SEQUENCE [LARGE SCALE GENOMIC DNA]</scope>
</reference>
<dbReference type="Proteomes" id="UP000050795">
    <property type="component" value="Unassembled WGS sequence"/>
</dbReference>